<feature type="domain" description="UvrD-like helicase C-terminal" evidence="5">
    <location>
        <begin position="6"/>
        <end position="91"/>
    </location>
</feature>
<dbReference type="GO" id="GO:0003677">
    <property type="term" value="F:DNA binding"/>
    <property type="evidence" value="ECO:0007669"/>
    <property type="project" value="InterPro"/>
</dbReference>
<dbReference type="PANTHER" id="PTHR11070:SF2">
    <property type="entry name" value="ATP-DEPENDENT DNA HELICASE SRS2"/>
    <property type="match status" value="1"/>
</dbReference>
<dbReference type="GO" id="GO:0005524">
    <property type="term" value="F:ATP binding"/>
    <property type="evidence" value="ECO:0007669"/>
    <property type="project" value="UniProtKB-KW"/>
</dbReference>
<dbReference type="InterPro" id="IPR014017">
    <property type="entry name" value="DNA_helicase_UvrD-like_C"/>
</dbReference>
<dbReference type="Pfam" id="PF13361">
    <property type="entry name" value="UvrD_C"/>
    <property type="match status" value="1"/>
</dbReference>
<dbReference type="GO" id="GO:0033202">
    <property type="term" value="C:DNA helicase complex"/>
    <property type="evidence" value="ECO:0007669"/>
    <property type="project" value="TreeGrafter"/>
</dbReference>
<accession>A0A7C2P1G6</accession>
<dbReference type="Gene3D" id="3.40.50.300">
    <property type="entry name" value="P-loop containing nucleotide triphosphate hydrolases"/>
    <property type="match status" value="1"/>
</dbReference>
<dbReference type="GO" id="GO:0043138">
    <property type="term" value="F:3'-5' DNA helicase activity"/>
    <property type="evidence" value="ECO:0007669"/>
    <property type="project" value="TreeGrafter"/>
</dbReference>
<proteinExistence type="predicted"/>
<organism evidence="6">
    <name type="scientific">candidate division WOR-3 bacterium</name>
    <dbReference type="NCBI Taxonomy" id="2052148"/>
    <lineage>
        <taxon>Bacteria</taxon>
        <taxon>Bacteria division WOR-3</taxon>
    </lineage>
</organism>
<dbReference type="SUPFAM" id="SSF52540">
    <property type="entry name" value="P-loop containing nucleoside triphosphate hydrolases"/>
    <property type="match status" value="1"/>
</dbReference>
<dbReference type="EMBL" id="DSOL01000128">
    <property type="protein sequence ID" value="HEN27871.1"/>
    <property type="molecule type" value="Genomic_DNA"/>
</dbReference>
<keyword evidence="3" id="KW-0347">Helicase</keyword>
<evidence type="ECO:0000256" key="1">
    <source>
        <dbReference type="ARBA" id="ARBA00022741"/>
    </source>
</evidence>
<dbReference type="InterPro" id="IPR027417">
    <property type="entry name" value="P-loop_NTPase"/>
</dbReference>
<protein>
    <recommendedName>
        <fullName evidence="5">UvrD-like helicase C-terminal domain-containing protein</fullName>
    </recommendedName>
</protein>
<dbReference type="GO" id="GO:0005829">
    <property type="term" value="C:cytosol"/>
    <property type="evidence" value="ECO:0007669"/>
    <property type="project" value="TreeGrafter"/>
</dbReference>
<keyword evidence="2" id="KW-0378">Hydrolase</keyword>
<gene>
    <name evidence="6" type="ORF">ENQ77_04295</name>
</gene>
<reference evidence="6" key="1">
    <citation type="journal article" date="2020" name="mSystems">
        <title>Genome- and Community-Level Interaction Insights into Carbon Utilization and Element Cycling Functions of Hydrothermarchaeota in Hydrothermal Sediment.</title>
        <authorList>
            <person name="Zhou Z."/>
            <person name="Liu Y."/>
            <person name="Xu W."/>
            <person name="Pan J."/>
            <person name="Luo Z.H."/>
            <person name="Li M."/>
        </authorList>
    </citation>
    <scope>NUCLEOTIDE SEQUENCE [LARGE SCALE GENOMIC DNA]</scope>
    <source>
        <strain evidence="6">SpSt-34</strain>
    </source>
</reference>
<evidence type="ECO:0000256" key="3">
    <source>
        <dbReference type="ARBA" id="ARBA00022806"/>
    </source>
</evidence>
<dbReference type="GO" id="GO:0000725">
    <property type="term" value="P:recombinational repair"/>
    <property type="evidence" value="ECO:0007669"/>
    <property type="project" value="TreeGrafter"/>
</dbReference>
<name>A0A7C2P1G6_UNCW3</name>
<evidence type="ECO:0000256" key="2">
    <source>
        <dbReference type="ARBA" id="ARBA00022801"/>
    </source>
</evidence>
<evidence type="ECO:0000259" key="5">
    <source>
        <dbReference type="Pfam" id="PF13361"/>
    </source>
</evidence>
<keyword evidence="1" id="KW-0547">Nucleotide-binding</keyword>
<dbReference type="InterPro" id="IPR000212">
    <property type="entry name" value="DNA_helicase_UvrD/REP"/>
</dbReference>
<evidence type="ECO:0000256" key="4">
    <source>
        <dbReference type="ARBA" id="ARBA00022840"/>
    </source>
</evidence>
<dbReference type="PANTHER" id="PTHR11070">
    <property type="entry name" value="UVRD / RECB / PCRA DNA HELICASE FAMILY MEMBER"/>
    <property type="match status" value="1"/>
</dbReference>
<dbReference type="GO" id="GO:0016787">
    <property type="term" value="F:hydrolase activity"/>
    <property type="evidence" value="ECO:0007669"/>
    <property type="project" value="UniProtKB-KW"/>
</dbReference>
<dbReference type="AlphaFoldDB" id="A0A7C2P1G6"/>
<dbReference type="Gene3D" id="1.10.486.10">
    <property type="entry name" value="PCRA, domain 4"/>
    <property type="match status" value="1"/>
</dbReference>
<keyword evidence="4" id="KW-0067">ATP-binding</keyword>
<sequence>MTWELKNLKDVFNYVSLMREVGMSTTRHFGVLLLTAHKAKGLEFNTVFLVGLVEGLFPLGKRILRREHLEEERRLLYVALTRAQKNLFLTYPLYYRNEKKEPSRFILELMKRR</sequence>
<evidence type="ECO:0000313" key="6">
    <source>
        <dbReference type="EMBL" id="HEN27871.1"/>
    </source>
</evidence>
<comment type="caution">
    <text evidence="6">The sequence shown here is derived from an EMBL/GenBank/DDBJ whole genome shotgun (WGS) entry which is preliminary data.</text>
</comment>